<dbReference type="SMART" id="SM00369">
    <property type="entry name" value="LRR_TYP"/>
    <property type="match status" value="1"/>
</dbReference>
<reference evidence="12" key="1">
    <citation type="journal article" date="2015" name="Nature">
        <title>Complex archaea that bridge the gap between prokaryotes and eukaryotes.</title>
        <authorList>
            <person name="Spang A."/>
            <person name="Saw J.H."/>
            <person name="Jorgensen S.L."/>
            <person name="Zaremba-Niedzwiedzka K."/>
            <person name="Martijn J."/>
            <person name="Lind A.E."/>
            <person name="van Eijk R."/>
            <person name="Schleper C."/>
            <person name="Guy L."/>
            <person name="Ettema T.J."/>
        </authorList>
    </citation>
    <scope>NUCLEOTIDE SEQUENCE</scope>
</reference>
<dbReference type="InterPro" id="IPR027417">
    <property type="entry name" value="P-loop_NTPase"/>
</dbReference>
<dbReference type="PANTHER" id="PTHR47679:SF2">
    <property type="entry name" value="C-TERMINAL OF ROC (COR) DOMAIN-CONTAINING PROTEIN"/>
    <property type="match status" value="1"/>
</dbReference>
<dbReference type="Gene3D" id="3.80.10.10">
    <property type="entry name" value="Ribonuclease Inhibitor"/>
    <property type="match status" value="1"/>
</dbReference>
<protein>
    <recommendedName>
        <fullName evidence="1">non-specific serine/threonine protein kinase</fullName>
        <ecNumber evidence="1">2.7.11.1</ecNumber>
    </recommendedName>
</protein>
<dbReference type="PANTHER" id="PTHR47679">
    <property type="entry name" value="PROTEIN TORNADO 1"/>
    <property type="match status" value="1"/>
</dbReference>
<evidence type="ECO:0000256" key="5">
    <source>
        <dbReference type="ARBA" id="ARBA00022737"/>
    </source>
</evidence>
<evidence type="ECO:0000256" key="10">
    <source>
        <dbReference type="ARBA" id="ARBA00048679"/>
    </source>
</evidence>
<dbReference type="InterPro" id="IPR032171">
    <property type="entry name" value="COR-A"/>
</dbReference>
<proteinExistence type="predicted"/>
<keyword evidence="3" id="KW-0433">Leucine-rich repeat</keyword>
<dbReference type="InterPro" id="IPR003591">
    <property type="entry name" value="Leu-rich_rpt_typical-subtyp"/>
</dbReference>
<dbReference type="Pfam" id="PF12799">
    <property type="entry name" value="LRR_4"/>
    <property type="match status" value="1"/>
</dbReference>
<evidence type="ECO:0000256" key="2">
    <source>
        <dbReference type="ARBA" id="ARBA00022527"/>
    </source>
</evidence>
<evidence type="ECO:0000256" key="8">
    <source>
        <dbReference type="ARBA" id="ARBA00022840"/>
    </source>
</evidence>
<keyword evidence="6" id="KW-0547">Nucleotide-binding</keyword>
<feature type="non-terminal residue" evidence="12">
    <location>
        <position position="1"/>
    </location>
</feature>
<dbReference type="PROSITE" id="PS51424">
    <property type="entry name" value="ROC"/>
    <property type="match status" value="1"/>
</dbReference>
<feature type="domain" description="Roc" evidence="11">
    <location>
        <begin position="73"/>
        <end position="243"/>
    </location>
</feature>
<evidence type="ECO:0000256" key="3">
    <source>
        <dbReference type="ARBA" id="ARBA00022614"/>
    </source>
</evidence>
<gene>
    <name evidence="12" type="ORF">LCGC14_2845420</name>
</gene>
<comment type="catalytic activity">
    <reaction evidence="9">
        <text>L-threonyl-[protein] + ATP = O-phospho-L-threonyl-[protein] + ADP + H(+)</text>
        <dbReference type="Rhea" id="RHEA:46608"/>
        <dbReference type="Rhea" id="RHEA-COMP:11060"/>
        <dbReference type="Rhea" id="RHEA-COMP:11605"/>
        <dbReference type="ChEBI" id="CHEBI:15378"/>
        <dbReference type="ChEBI" id="CHEBI:30013"/>
        <dbReference type="ChEBI" id="CHEBI:30616"/>
        <dbReference type="ChEBI" id="CHEBI:61977"/>
        <dbReference type="ChEBI" id="CHEBI:456216"/>
        <dbReference type="EC" id="2.7.11.1"/>
    </reaction>
</comment>
<dbReference type="GO" id="GO:0004674">
    <property type="term" value="F:protein serine/threonine kinase activity"/>
    <property type="evidence" value="ECO:0007669"/>
    <property type="project" value="UniProtKB-KW"/>
</dbReference>
<evidence type="ECO:0000256" key="6">
    <source>
        <dbReference type="ARBA" id="ARBA00022741"/>
    </source>
</evidence>
<evidence type="ECO:0000313" key="12">
    <source>
        <dbReference type="EMBL" id="KKK78253.1"/>
    </source>
</evidence>
<dbReference type="Gene3D" id="3.40.50.300">
    <property type="entry name" value="P-loop containing nucleotide triphosphate hydrolases"/>
    <property type="match status" value="1"/>
</dbReference>
<keyword evidence="4" id="KW-0808">Transferase</keyword>
<dbReference type="SUPFAM" id="SSF52540">
    <property type="entry name" value="P-loop containing nucleoside triphosphate hydrolases"/>
    <property type="match status" value="2"/>
</dbReference>
<evidence type="ECO:0000256" key="1">
    <source>
        <dbReference type="ARBA" id="ARBA00012513"/>
    </source>
</evidence>
<evidence type="ECO:0000259" key="11">
    <source>
        <dbReference type="PROSITE" id="PS51424"/>
    </source>
</evidence>
<dbReference type="Gene3D" id="1.10.10.10">
    <property type="entry name" value="Winged helix-like DNA-binding domain superfamily/Winged helix DNA-binding domain"/>
    <property type="match status" value="1"/>
</dbReference>
<evidence type="ECO:0000256" key="4">
    <source>
        <dbReference type="ARBA" id="ARBA00022679"/>
    </source>
</evidence>
<dbReference type="InterPro" id="IPR036388">
    <property type="entry name" value="WH-like_DNA-bd_sf"/>
</dbReference>
<comment type="caution">
    <text evidence="12">The sequence shown here is derived from an EMBL/GenBank/DDBJ whole genome shotgun (WGS) entry which is preliminary data.</text>
</comment>
<keyword evidence="8" id="KW-0067">ATP-binding</keyword>
<dbReference type="PRINTS" id="PR00449">
    <property type="entry name" value="RASTRNSFRMNG"/>
</dbReference>
<dbReference type="EMBL" id="LAZR01054575">
    <property type="protein sequence ID" value="KKK78253.1"/>
    <property type="molecule type" value="Genomic_DNA"/>
</dbReference>
<evidence type="ECO:0000256" key="7">
    <source>
        <dbReference type="ARBA" id="ARBA00022777"/>
    </source>
</evidence>
<dbReference type="InterPro" id="IPR025875">
    <property type="entry name" value="Leu-rich_rpt_4"/>
</dbReference>
<dbReference type="Gene3D" id="3.30.70.1390">
    <property type="entry name" value="ROC domain from the Parkinson's disease-associated leucine-rich repeat kinase 2"/>
    <property type="match status" value="1"/>
</dbReference>
<keyword evidence="2" id="KW-0723">Serine/threonine-protein kinase</keyword>
<dbReference type="InterPro" id="IPR020859">
    <property type="entry name" value="ROC"/>
</dbReference>
<dbReference type="PROSITE" id="PS51450">
    <property type="entry name" value="LRR"/>
    <property type="match status" value="1"/>
</dbReference>
<dbReference type="InterPro" id="IPR032675">
    <property type="entry name" value="LRR_dom_sf"/>
</dbReference>
<accession>A0A0F8YA19</accession>
<dbReference type="Pfam" id="PF08477">
    <property type="entry name" value="Roc"/>
    <property type="match status" value="1"/>
</dbReference>
<dbReference type="EC" id="2.7.11.1" evidence="1"/>
<dbReference type="AlphaFoldDB" id="A0A0F8YA19"/>
<dbReference type="GO" id="GO:0005524">
    <property type="term" value="F:ATP binding"/>
    <property type="evidence" value="ECO:0007669"/>
    <property type="project" value="UniProtKB-KW"/>
</dbReference>
<dbReference type="InterPro" id="IPR001611">
    <property type="entry name" value="Leu-rich_rpt"/>
</dbReference>
<name>A0A0F8YA19_9ZZZZ</name>
<dbReference type="SUPFAM" id="SSF52058">
    <property type="entry name" value="L domain-like"/>
    <property type="match status" value="1"/>
</dbReference>
<evidence type="ECO:0000256" key="9">
    <source>
        <dbReference type="ARBA" id="ARBA00047899"/>
    </source>
</evidence>
<organism evidence="12">
    <name type="scientific">marine sediment metagenome</name>
    <dbReference type="NCBI Taxonomy" id="412755"/>
    <lineage>
        <taxon>unclassified sequences</taxon>
        <taxon>metagenomes</taxon>
        <taxon>ecological metagenomes</taxon>
    </lineage>
</organism>
<sequence>QLTELPPEIGKLTNLQELYFYNNQLTELPPEIGKLTNLDTLSLAENPLKLPPLEIVEQGTEAVLAYLRGVGKGAIRKWASKLLIVGEGGVGKTHLLHALRGEQPPDDLETTHGIEVKSLELTHPEEADTNMRLNCWDFGGQSIYHATHQFFLTDRSLFLLVWNARVGYEQSKLYYWLDTIKALSPDSPVLLVATHIDERDATLPYDDLKHKYPNIVGRWEVCCTEGGGIGELTDAITQEASRLPLMGQTWPATWLEAAEAIMAKKQDNHITRTQLQGIMSVCDIDEGGQRVLARWMHDMGYILYFDKDEELKDTVLLDPQWVTRKISDVLECDAIVEGLGIFCQEYMDEVWSDITDTTMREHLLRLMERFDLSYRIPDDPQDRSIVVERLRLDPPDYE</sequence>
<feature type="non-terminal residue" evidence="12">
    <location>
        <position position="398"/>
    </location>
</feature>
<dbReference type="Pfam" id="PF16095">
    <property type="entry name" value="COR-A"/>
    <property type="match status" value="1"/>
</dbReference>
<keyword evidence="7" id="KW-0418">Kinase</keyword>
<keyword evidence="5" id="KW-0677">Repeat</keyword>
<comment type="catalytic activity">
    <reaction evidence="10">
        <text>L-seryl-[protein] + ATP = O-phospho-L-seryl-[protein] + ADP + H(+)</text>
        <dbReference type="Rhea" id="RHEA:17989"/>
        <dbReference type="Rhea" id="RHEA-COMP:9863"/>
        <dbReference type="Rhea" id="RHEA-COMP:11604"/>
        <dbReference type="ChEBI" id="CHEBI:15378"/>
        <dbReference type="ChEBI" id="CHEBI:29999"/>
        <dbReference type="ChEBI" id="CHEBI:30616"/>
        <dbReference type="ChEBI" id="CHEBI:83421"/>
        <dbReference type="ChEBI" id="CHEBI:456216"/>
        <dbReference type="EC" id="2.7.11.1"/>
    </reaction>
</comment>